<keyword evidence="1" id="KW-0812">Transmembrane</keyword>
<feature type="transmembrane region" description="Helical" evidence="1">
    <location>
        <begin position="21"/>
        <end position="40"/>
    </location>
</feature>
<proteinExistence type="predicted"/>
<feature type="transmembrane region" description="Helical" evidence="1">
    <location>
        <begin position="95"/>
        <end position="113"/>
    </location>
</feature>
<organism evidence="2 3">
    <name type="scientific">Pseudomonas nitroreducens</name>
    <dbReference type="NCBI Taxonomy" id="46680"/>
    <lineage>
        <taxon>Bacteria</taxon>
        <taxon>Pseudomonadati</taxon>
        <taxon>Pseudomonadota</taxon>
        <taxon>Gammaproteobacteria</taxon>
        <taxon>Pseudomonadales</taxon>
        <taxon>Pseudomonadaceae</taxon>
        <taxon>Pseudomonas</taxon>
    </lineage>
</organism>
<protein>
    <recommendedName>
        <fullName evidence="4">DUF2946 domain-containing protein</fullName>
    </recommendedName>
</protein>
<dbReference type="EMBL" id="JADTFC010000003">
    <property type="protein sequence ID" value="MBG6286298.1"/>
    <property type="molecule type" value="Genomic_DNA"/>
</dbReference>
<evidence type="ECO:0000313" key="2">
    <source>
        <dbReference type="EMBL" id="MBG6286298.1"/>
    </source>
</evidence>
<gene>
    <name evidence="2" type="ORF">I5I61_02465</name>
</gene>
<comment type="caution">
    <text evidence="2">The sequence shown here is derived from an EMBL/GenBank/DDBJ whole genome shotgun (WGS) entry which is preliminary data.</text>
</comment>
<evidence type="ECO:0008006" key="4">
    <source>
        <dbReference type="Google" id="ProtNLM"/>
    </source>
</evidence>
<accession>A0ABS0KE53</accession>
<evidence type="ECO:0000313" key="3">
    <source>
        <dbReference type="Proteomes" id="UP000608450"/>
    </source>
</evidence>
<sequence length="141" mass="15441">MSNLLLLRAEQMTWFRNHQRTLLRIALVLWVLAFGVAASHGCLSYPAHDPALVHADVSASLDGPAHQLHASGCLQFCDDSASALNLAPGYLLFDQALWVLLLTLPVLFLPSVIPPRFGALAMHLPAPPRPPARLSFVRFND</sequence>
<evidence type="ECO:0000256" key="1">
    <source>
        <dbReference type="SAM" id="Phobius"/>
    </source>
</evidence>
<keyword evidence="3" id="KW-1185">Reference proteome</keyword>
<dbReference type="Proteomes" id="UP000608450">
    <property type="component" value="Unassembled WGS sequence"/>
</dbReference>
<keyword evidence="1" id="KW-0472">Membrane</keyword>
<name>A0ABS0KE53_PSENT</name>
<reference evidence="2 3" key="1">
    <citation type="submission" date="2020-11" db="EMBL/GenBank/DDBJ databases">
        <title>Enhanced detection system for hospital associated transmission using whole genome sequencing surveillance.</title>
        <authorList>
            <person name="Harrison L.H."/>
            <person name="Van Tyne D."/>
            <person name="Marsh J.W."/>
            <person name="Griffith M.P."/>
            <person name="Snyder D.J."/>
            <person name="Cooper V.S."/>
            <person name="Mustapha M."/>
        </authorList>
    </citation>
    <scope>NUCLEOTIDE SEQUENCE [LARGE SCALE GENOMIC DNA]</scope>
    <source>
        <strain evidence="2 3">PSA00705</strain>
    </source>
</reference>
<keyword evidence="1" id="KW-1133">Transmembrane helix</keyword>